<evidence type="ECO:0000313" key="3">
    <source>
        <dbReference type="Proteomes" id="UP000594260"/>
    </source>
</evidence>
<sequence>MDPNLQHTIELQQASLRSAHALGFWIIGVILLAISASTGLLVCRSPRGTGRRVTANGTMLRGIWSGTSQSLTLPFCSSAARTFSKEREFCAVCRLHLQDVKQSTTVFAPQRSQSLSTISYEVDDAPPPYASLENLTSPVEARNPVLQTVIQVQTPQPPVAFCAHKFLNAHC</sequence>
<keyword evidence="1" id="KW-0472">Membrane</keyword>
<dbReference type="RefSeq" id="XP_022663953.1">
    <property type="nucleotide sequence ID" value="XM_022808218.1"/>
</dbReference>
<name>A0A7M7KD36_VARDE</name>
<dbReference type="AlphaFoldDB" id="A0A7M7KD36"/>
<organism evidence="2 3">
    <name type="scientific">Varroa destructor</name>
    <name type="common">Honeybee mite</name>
    <dbReference type="NCBI Taxonomy" id="109461"/>
    <lineage>
        <taxon>Eukaryota</taxon>
        <taxon>Metazoa</taxon>
        <taxon>Ecdysozoa</taxon>
        <taxon>Arthropoda</taxon>
        <taxon>Chelicerata</taxon>
        <taxon>Arachnida</taxon>
        <taxon>Acari</taxon>
        <taxon>Parasitiformes</taxon>
        <taxon>Mesostigmata</taxon>
        <taxon>Gamasina</taxon>
        <taxon>Dermanyssoidea</taxon>
        <taxon>Varroidae</taxon>
        <taxon>Varroa</taxon>
    </lineage>
</organism>
<dbReference type="EnsemblMetazoa" id="XM_022808218">
    <property type="protein sequence ID" value="XP_022663953"/>
    <property type="gene ID" value="LOC111251547"/>
</dbReference>
<proteinExistence type="predicted"/>
<feature type="transmembrane region" description="Helical" evidence="1">
    <location>
        <begin position="22"/>
        <end position="43"/>
    </location>
</feature>
<keyword evidence="1" id="KW-0812">Transmembrane</keyword>
<reference evidence="2" key="1">
    <citation type="submission" date="2021-01" db="UniProtKB">
        <authorList>
            <consortium name="EnsemblMetazoa"/>
        </authorList>
    </citation>
    <scope>IDENTIFICATION</scope>
</reference>
<evidence type="ECO:0000256" key="1">
    <source>
        <dbReference type="SAM" id="Phobius"/>
    </source>
</evidence>
<dbReference type="Proteomes" id="UP000594260">
    <property type="component" value="Unplaced"/>
</dbReference>
<accession>A0A7M7KD36</accession>
<evidence type="ECO:0000313" key="2">
    <source>
        <dbReference type="EnsemblMetazoa" id="XP_022663953"/>
    </source>
</evidence>
<keyword evidence="1" id="KW-1133">Transmembrane helix</keyword>
<dbReference type="GeneID" id="111251547"/>
<keyword evidence="3" id="KW-1185">Reference proteome</keyword>
<protein>
    <submittedName>
        <fullName evidence="2">Uncharacterized protein</fullName>
    </submittedName>
</protein>